<dbReference type="Proteomes" id="UP000006906">
    <property type="component" value="Chromosome 6"/>
</dbReference>
<dbReference type="GeneID" id="5727577"/>
<keyword evidence="3" id="KW-1185">Reference proteome</keyword>
<reference evidence="2 3" key="1">
    <citation type="journal article" date="2007" name="Science">
        <title>The Chlamydomonas genome reveals the evolution of key animal and plant functions.</title>
        <authorList>
            <person name="Merchant S.S."/>
            <person name="Prochnik S.E."/>
            <person name="Vallon O."/>
            <person name="Harris E.H."/>
            <person name="Karpowicz S.J."/>
            <person name="Witman G.B."/>
            <person name="Terry A."/>
            <person name="Salamov A."/>
            <person name="Fritz-Laylin L.K."/>
            <person name="Marechal-Drouard L."/>
            <person name="Marshall W.F."/>
            <person name="Qu L.H."/>
            <person name="Nelson D.R."/>
            <person name="Sanderfoot A.A."/>
            <person name="Spalding M.H."/>
            <person name="Kapitonov V.V."/>
            <person name="Ren Q."/>
            <person name="Ferris P."/>
            <person name="Lindquist E."/>
            <person name="Shapiro H."/>
            <person name="Lucas S.M."/>
            <person name="Grimwood J."/>
            <person name="Schmutz J."/>
            <person name="Cardol P."/>
            <person name="Cerutti H."/>
            <person name="Chanfreau G."/>
            <person name="Chen C.L."/>
            <person name="Cognat V."/>
            <person name="Croft M.T."/>
            <person name="Dent R."/>
            <person name="Dutcher S."/>
            <person name="Fernandez E."/>
            <person name="Fukuzawa H."/>
            <person name="Gonzalez-Ballester D."/>
            <person name="Gonzalez-Halphen D."/>
            <person name="Hallmann A."/>
            <person name="Hanikenne M."/>
            <person name="Hippler M."/>
            <person name="Inwood W."/>
            <person name="Jabbari K."/>
            <person name="Kalanon M."/>
            <person name="Kuras R."/>
            <person name="Lefebvre P.A."/>
            <person name="Lemaire S.D."/>
            <person name="Lobanov A.V."/>
            <person name="Lohr M."/>
            <person name="Manuell A."/>
            <person name="Meier I."/>
            <person name="Mets L."/>
            <person name="Mittag M."/>
            <person name="Mittelmeier T."/>
            <person name="Moroney J.V."/>
            <person name="Moseley J."/>
            <person name="Napoli C."/>
            <person name="Nedelcu A.M."/>
            <person name="Niyogi K."/>
            <person name="Novoselov S.V."/>
            <person name="Paulsen I.T."/>
            <person name="Pazour G."/>
            <person name="Purton S."/>
            <person name="Ral J.P."/>
            <person name="Riano-Pachon D.M."/>
            <person name="Riekhof W."/>
            <person name="Rymarquis L."/>
            <person name="Schroda M."/>
            <person name="Stern D."/>
            <person name="Umen J."/>
            <person name="Willows R."/>
            <person name="Wilson N."/>
            <person name="Zimmer S.L."/>
            <person name="Allmer J."/>
            <person name="Balk J."/>
            <person name="Bisova K."/>
            <person name="Chen C.J."/>
            <person name="Elias M."/>
            <person name="Gendler K."/>
            <person name="Hauser C."/>
            <person name="Lamb M.R."/>
            <person name="Ledford H."/>
            <person name="Long J.C."/>
            <person name="Minagawa J."/>
            <person name="Page M.D."/>
            <person name="Pan J."/>
            <person name="Pootakham W."/>
            <person name="Roje S."/>
            <person name="Rose A."/>
            <person name="Stahlberg E."/>
            <person name="Terauchi A.M."/>
            <person name="Yang P."/>
            <person name="Ball S."/>
            <person name="Bowler C."/>
            <person name="Dieckmann C.L."/>
            <person name="Gladyshev V.N."/>
            <person name="Green P."/>
            <person name="Jorgensen R."/>
            <person name="Mayfield S."/>
            <person name="Mueller-Roeber B."/>
            <person name="Rajamani S."/>
            <person name="Sayre R.T."/>
            <person name="Brokstein P."/>
            <person name="Dubchak I."/>
            <person name="Goodstein D."/>
            <person name="Hornick L."/>
            <person name="Huang Y.W."/>
            <person name="Jhaveri J."/>
            <person name="Luo Y."/>
            <person name="Martinez D."/>
            <person name="Ngau W.C."/>
            <person name="Otillar B."/>
            <person name="Poliakov A."/>
            <person name="Porter A."/>
            <person name="Szajkowski L."/>
            <person name="Werner G."/>
            <person name="Zhou K."/>
            <person name="Grigoriev I.V."/>
            <person name="Rokhsar D.S."/>
            <person name="Grossman A.R."/>
        </authorList>
    </citation>
    <scope>NUCLEOTIDE SEQUENCE [LARGE SCALE GENOMIC DNA]</scope>
    <source>
        <strain evidence="3">CC-503</strain>
        <strain evidence="2">CC-503 cw92 mt+</strain>
    </source>
</reference>
<evidence type="ECO:0000313" key="3">
    <source>
        <dbReference type="Proteomes" id="UP000006906"/>
    </source>
</evidence>
<feature type="compositionally biased region" description="Gly residues" evidence="1">
    <location>
        <begin position="181"/>
        <end position="195"/>
    </location>
</feature>
<dbReference type="RefSeq" id="XP_042924345.1">
    <property type="nucleotide sequence ID" value="XM_043063640.1"/>
</dbReference>
<dbReference type="PANTHER" id="PTHR37171">
    <property type="entry name" value="SERINE/THREONINE-PROTEIN KINASE YRZF-RELATED"/>
    <property type="match status" value="1"/>
</dbReference>
<dbReference type="Gramene" id="PNW82997">
    <property type="protein sequence ID" value="PNW82997"/>
    <property type="gene ID" value="CHLRE_06g302450v5"/>
</dbReference>
<evidence type="ECO:0000313" key="2">
    <source>
        <dbReference type="EMBL" id="PNW82997.1"/>
    </source>
</evidence>
<feature type="compositionally biased region" description="Gly residues" evidence="1">
    <location>
        <begin position="608"/>
        <end position="627"/>
    </location>
</feature>
<dbReference type="InterPro" id="IPR052396">
    <property type="entry name" value="Meiotic_Drive_Suppr_Kinase"/>
</dbReference>
<dbReference type="KEGG" id="cre:CHLRE_06g302450v5"/>
<feature type="compositionally biased region" description="Acidic residues" evidence="1">
    <location>
        <begin position="727"/>
        <end position="742"/>
    </location>
</feature>
<organism evidence="2 3">
    <name type="scientific">Chlamydomonas reinhardtii</name>
    <name type="common">Chlamydomonas smithii</name>
    <dbReference type="NCBI Taxonomy" id="3055"/>
    <lineage>
        <taxon>Eukaryota</taxon>
        <taxon>Viridiplantae</taxon>
        <taxon>Chlorophyta</taxon>
        <taxon>core chlorophytes</taxon>
        <taxon>Chlorophyceae</taxon>
        <taxon>CS clade</taxon>
        <taxon>Chlamydomonadales</taxon>
        <taxon>Chlamydomonadaceae</taxon>
        <taxon>Chlamydomonas</taxon>
    </lineage>
</organism>
<protein>
    <recommendedName>
        <fullName evidence="4">Protein kinase domain-containing protein</fullName>
    </recommendedName>
</protein>
<dbReference type="EMBL" id="CM008967">
    <property type="protein sequence ID" value="PNW82997.1"/>
    <property type="molecule type" value="Genomic_DNA"/>
</dbReference>
<feature type="region of interest" description="Disordered" evidence="1">
    <location>
        <begin position="715"/>
        <end position="745"/>
    </location>
</feature>
<name>A0A2K3DR61_CHLRE</name>
<dbReference type="EMBL" id="CM008967">
    <property type="protein sequence ID" value="PNW82998.1"/>
    <property type="molecule type" value="Genomic_DNA"/>
</dbReference>
<dbReference type="Gramene" id="PNW82998">
    <property type="protein sequence ID" value="PNW82998"/>
    <property type="gene ID" value="CHLRE_06g302450v5"/>
</dbReference>
<reference evidence="2" key="2">
    <citation type="submission" date="2017-07" db="EMBL/GenBank/DDBJ databases">
        <title>WGS assembly of Chlamydomonas reinhardtii.</title>
        <authorList>
            <consortium name="Chlamydomonas Annotation Team"/>
            <consortium name="JGI Annotation Team"/>
            <person name="Merchant S.S."/>
            <person name="Prochnik S.E."/>
            <person name="Vallon O."/>
            <person name="Harris E.H."/>
            <person name="Karpowicz S.J."/>
            <person name="Witman G.B."/>
            <person name="Terry A."/>
            <person name="Salamov A."/>
            <person name="Fritz-Laylin L.K."/>
            <person name="Marechal-Drouard L."/>
            <person name="Marshall W.F."/>
            <person name="Qu L.H."/>
            <person name="Nelson D.R."/>
            <person name="Sanderfoot A.A."/>
            <person name="Spalding M.H."/>
            <person name="Kapitonov V.V."/>
            <person name="Ren Q."/>
            <person name="Ferris P."/>
            <person name="Lindquist E."/>
            <person name="Shapiro H."/>
            <person name="Lucas S.M."/>
            <person name="Grimwood J."/>
            <person name="Schmutz J."/>
            <person name="Grigoriev I.V."/>
            <person name="Rokhsar D.S."/>
        </authorList>
    </citation>
    <scope>NUCLEOTIDE SEQUENCE</scope>
    <source>
        <strain evidence="2">CC-503 cw92 mt+</strain>
    </source>
</reference>
<dbReference type="InterPro" id="IPR011009">
    <property type="entry name" value="Kinase-like_dom_sf"/>
</dbReference>
<sequence length="858" mass="87945">MGVDPAQREQLRTVLGDFGADPKFFEDTDVDAMWKARYTTRLSLQIATRAGLKNAGLPPAIVDYVLSLQGRAASAAGVGATGAAAGVGTTRAGAAAGLGVGSAAGAGVRPTVFLRSPLPDAALPSRFDKPSRSLKIDHAEPVDCKTWEHVAPQERIPALFGRLAAACGSHATASGFQAMGGAGHGTSSTEGGGGSSSSNSGDGDSSFDAEVLTLIMHADDIFCSADGEPIRVLLQQQGPPEVLINEAVACFGTRPLLKVLTILVNGLLERLRGGASADRTAAAAAVGSGAAAKPAPAGITPGVEPAAGSDAAAVPAARTGRVSSVYWGAEMSLDKIREVASSQEGLEGLVQGGGGSLRPDMPLIVVISDDDATWQQCRSFVEMTAPALMLEGRTPRSLVDLWRSGDKRVRAISAQVNEYMDHLGVRYAIVSCHYAMWAVRRTCSPPPPQVLLENQPQPQPRQQQQQQAPSVGPAAAAVVRARSTGVTTRSASAAAARALAAGAGGGGCSGSGSDGMGGVGGGGSVAGTGRSSRKRGRVRDGVLHLAGPFLAPTEHTDQQPAVTAAAATLYTMLLSLPEVPDPPAAGLARRRPRSVPPGQPDAGPSRSSGGGDGGGAVGRGGQPGGAAAGHWRRRACCLRQPPPLPPLLIEADPEVLHVGYAGLACTGRVNGEEAVLKILDSDEHGVAAFEAECSAYRALAALQGDVLPRLLAAGRLGDLAPPPPPSGEEEEEEEEEEWEPPPDGDVRFIATSRVRGLTLRQAAEQWGYIQPTAAAAAVHALKVLHAADIRAAGGGSGGRFLHGDIRLSNFMLLLPAAEAAVGPRCVVIDLGLSRLDGTEAEQQAEVRQLEQRLQCGSG</sequence>
<feature type="compositionally biased region" description="Low complexity" evidence="1">
    <location>
        <begin position="460"/>
        <end position="476"/>
    </location>
</feature>
<evidence type="ECO:0008006" key="4">
    <source>
        <dbReference type="Google" id="ProtNLM"/>
    </source>
</evidence>
<feature type="region of interest" description="Disordered" evidence="1">
    <location>
        <begin position="581"/>
        <end position="627"/>
    </location>
</feature>
<dbReference type="RefSeq" id="XP_042924346.1">
    <property type="nucleotide sequence ID" value="XM_043063641.1"/>
</dbReference>
<accession>A0A2K3DR61</accession>
<proteinExistence type="predicted"/>
<dbReference type="AlphaFoldDB" id="A0A2K3DR61"/>
<dbReference type="PANTHER" id="PTHR37171:SF1">
    <property type="entry name" value="SERINE_THREONINE-PROTEIN KINASE YRZF-RELATED"/>
    <property type="match status" value="1"/>
</dbReference>
<gene>
    <name evidence="2" type="ORF">CHLRE_06g302450v5</name>
</gene>
<feature type="region of interest" description="Disordered" evidence="1">
    <location>
        <begin position="181"/>
        <end position="204"/>
    </location>
</feature>
<dbReference type="SUPFAM" id="SSF56112">
    <property type="entry name" value="Protein kinase-like (PK-like)"/>
    <property type="match status" value="1"/>
</dbReference>
<feature type="region of interest" description="Disordered" evidence="1">
    <location>
        <begin position="519"/>
        <end position="539"/>
    </location>
</feature>
<evidence type="ECO:0000256" key="1">
    <source>
        <dbReference type="SAM" id="MobiDB-lite"/>
    </source>
</evidence>
<feature type="region of interest" description="Disordered" evidence="1">
    <location>
        <begin position="448"/>
        <end position="476"/>
    </location>
</feature>